<keyword evidence="3" id="KW-1185">Reference proteome</keyword>
<name>A0A160JH96_9PROT</name>
<dbReference type="AlphaFoldDB" id="A0A160JH96"/>
<keyword evidence="1" id="KW-1133">Transmembrane helix</keyword>
<accession>A0A160JH96</accession>
<dbReference type="OrthoDB" id="7306273at2"/>
<evidence type="ECO:0000313" key="3">
    <source>
        <dbReference type="Proteomes" id="UP000077405"/>
    </source>
</evidence>
<keyword evidence="1" id="KW-0472">Membrane</keyword>
<dbReference type="Proteomes" id="UP000077405">
    <property type="component" value="Chromosome"/>
</dbReference>
<reference evidence="2 3" key="1">
    <citation type="journal article" date="2013" name="Int. J. Syst. Evol. Microbiol.">
        <title>Azospirillum humicireducens sp. nov., a nitrogen-fixing bacterium isolated from a microbial fuel cell.</title>
        <authorList>
            <person name="Zhou S."/>
            <person name="Han L."/>
            <person name="Wang Y."/>
            <person name="Yang G."/>
            <person name="Zhuang L."/>
            <person name="Hu P."/>
        </authorList>
    </citation>
    <scope>NUCLEOTIDE SEQUENCE [LARGE SCALE GENOMIC DNA]</scope>
    <source>
        <strain evidence="2 3">SgZ-5</strain>
    </source>
</reference>
<evidence type="ECO:0000256" key="1">
    <source>
        <dbReference type="SAM" id="Phobius"/>
    </source>
</evidence>
<dbReference type="EMBL" id="CP015285">
    <property type="protein sequence ID" value="ANC92144.1"/>
    <property type="molecule type" value="Genomic_DNA"/>
</dbReference>
<sequence>MTAAPRPPARSESPFAMVNTTACPYCGSDYGHGPDECPLCRSARRTDLIVRCFIGLLFLVPILTLAVTILLDNRALATILSMD</sequence>
<proteinExistence type="predicted"/>
<dbReference type="KEGG" id="ahu:A6A40_09655"/>
<gene>
    <name evidence="2" type="ORF">A6A40_09655</name>
</gene>
<feature type="transmembrane region" description="Helical" evidence="1">
    <location>
        <begin position="48"/>
        <end position="71"/>
    </location>
</feature>
<organism evidence="2 3">
    <name type="scientific">Azospirillum humicireducens</name>
    <dbReference type="NCBI Taxonomy" id="1226968"/>
    <lineage>
        <taxon>Bacteria</taxon>
        <taxon>Pseudomonadati</taxon>
        <taxon>Pseudomonadota</taxon>
        <taxon>Alphaproteobacteria</taxon>
        <taxon>Rhodospirillales</taxon>
        <taxon>Azospirillaceae</taxon>
        <taxon>Azospirillum</taxon>
    </lineage>
</organism>
<evidence type="ECO:0008006" key="4">
    <source>
        <dbReference type="Google" id="ProtNLM"/>
    </source>
</evidence>
<evidence type="ECO:0000313" key="2">
    <source>
        <dbReference type="EMBL" id="ANC92144.1"/>
    </source>
</evidence>
<keyword evidence="1" id="KW-0812">Transmembrane</keyword>
<protein>
    <recommendedName>
        <fullName evidence="4">Nanos-type domain-containing protein</fullName>
    </recommendedName>
</protein>